<accession>A0ABR6XXE0</accession>
<feature type="chain" id="PRO_5046304079" evidence="1">
    <location>
        <begin position="20"/>
        <end position="238"/>
    </location>
</feature>
<evidence type="ECO:0000259" key="2">
    <source>
        <dbReference type="Pfam" id="PF13568"/>
    </source>
</evidence>
<feature type="domain" description="Outer membrane protein beta-barrel" evidence="2">
    <location>
        <begin position="37"/>
        <end position="209"/>
    </location>
</feature>
<proteinExistence type="predicted"/>
<dbReference type="EMBL" id="JACOME010000001">
    <property type="protein sequence ID" value="MBC3845143.1"/>
    <property type="molecule type" value="Genomic_DNA"/>
</dbReference>
<evidence type="ECO:0000313" key="4">
    <source>
        <dbReference type="Proteomes" id="UP000607435"/>
    </source>
</evidence>
<dbReference type="Pfam" id="PF13568">
    <property type="entry name" value="OMP_b-brl_2"/>
    <property type="match status" value="1"/>
</dbReference>
<keyword evidence="1" id="KW-0732">Signal</keyword>
<name>A0ABR6XXE0_9FLAO</name>
<dbReference type="InterPro" id="IPR025665">
    <property type="entry name" value="Beta-barrel_OMP_2"/>
</dbReference>
<reference evidence="3 4" key="1">
    <citation type="submission" date="2020-08" db="EMBL/GenBank/DDBJ databases">
        <title>Winogradskyella ouciana sp. nov., isolated from the hadal seawater of the Mariana Trench.</title>
        <authorList>
            <person name="He X."/>
        </authorList>
    </citation>
    <scope>NUCLEOTIDE SEQUENCE [LARGE SCALE GENOMIC DNA]</scope>
    <source>
        <strain evidence="3 4">KCTC 22026</strain>
    </source>
</reference>
<comment type="caution">
    <text evidence="3">The sequence shown here is derived from an EMBL/GenBank/DDBJ whole genome shotgun (WGS) entry which is preliminary data.</text>
</comment>
<protein>
    <submittedName>
        <fullName evidence="3">PorT family protein</fullName>
    </submittedName>
</protein>
<feature type="signal peptide" evidence="1">
    <location>
        <begin position="1"/>
        <end position="19"/>
    </location>
</feature>
<gene>
    <name evidence="3" type="ORF">H6H04_02015</name>
</gene>
<sequence length="238" mass="27653">MKRLLFILAFSLAFQNATAQLFTKEKVANNPDPKDEQFLSWGYFIGFNQYDFKFNYEEDLKDILVDNTFGFHLGLVGDMRINNFLNLRFEPGVFFTTRNLQYDESYFNGMEFNDSDLLREVKSTYVHLPLLLKASTKRINNFKPFIVGGVSVALNLSSNENNPDDNSAGQFRMRKNTYFYELGFGIDFYLLHFKFTPSIRGVFAINDEIVRDSDPNSPWTGNIAKMQTRGVFINFTFQ</sequence>
<dbReference type="RefSeq" id="WP_186844271.1">
    <property type="nucleotide sequence ID" value="NZ_JACOME010000001.1"/>
</dbReference>
<keyword evidence="4" id="KW-1185">Reference proteome</keyword>
<organism evidence="3 4">
    <name type="scientific">Winogradskyella echinorum</name>
    <dbReference type="NCBI Taxonomy" id="538189"/>
    <lineage>
        <taxon>Bacteria</taxon>
        <taxon>Pseudomonadati</taxon>
        <taxon>Bacteroidota</taxon>
        <taxon>Flavobacteriia</taxon>
        <taxon>Flavobacteriales</taxon>
        <taxon>Flavobacteriaceae</taxon>
        <taxon>Winogradskyella</taxon>
    </lineage>
</organism>
<evidence type="ECO:0000256" key="1">
    <source>
        <dbReference type="SAM" id="SignalP"/>
    </source>
</evidence>
<evidence type="ECO:0000313" key="3">
    <source>
        <dbReference type="EMBL" id="MBC3845143.1"/>
    </source>
</evidence>
<dbReference type="Proteomes" id="UP000607435">
    <property type="component" value="Unassembled WGS sequence"/>
</dbReference>